<reference evidence="3" key="1">
    <citation type="submission" date="2017-09" db="EMBL/GenBank/DDBJ databases">
        <title>Depth-based differentiation of microbial function through sediment-hosted aquifers and enrichment of novel symbionts in the deep terrestrial subsurface.</title>
        <authorList>
            <person name="Probst A.J."/>
            <person name="Ladd B."/>
            <person name="Jarett J.K."/>
            <person name="Geller-Mcgrath D.E."/>
            <person name="Sieber C.M.K."/>
            <person name="Emerson J.B."/>
            <person name="Anantharaman K."/>
            <person name="Thomas B.C."/>
            <person name="Malmstrom R."/>
            <person name="Stieglmeier M."/>
            <person name="Klingl A."/>
            <person name="Woyke T."/>
            <person name="Ryan C.M."/>
            <person name="Banfield J.F."/>
        </authorList>
    </citation>
    <scope>NUCLEOTIDE SEQUENCE [LARGE SCALE GENOMIC DNA]</scope>
</reference>
<evidence type="ECO:0000256" key="1">
    <source>
        <dbReference type="ARBA" id="ARBA00023277"/>
    </source>
</evidence>
<gene>
    <name evidence="2" type="ORF">COY30_00770</name>
</gene>
<dbReference type="Proteomes" id="UP000231727">
    <property type="component" value="Unassembled WGS sequence"/>
</dbReference>
<comment type="caution">
    <text evidence="2">The sequence shown here is derived from an EMBL/GenBank/DDBJ whole genome shotgun (WGS) entry which is preliminary data.</text>
</comment>
<dbReference type="Pfam" id="PF05691">
    <property type="entry name" value="Raffinose_syn"/>
    <property type="match status" value="1"/>
</dbReference>
<dbReference type="InterPro" id="IPR008811">
    <property type="entry name" value="Glycosyl_hydrolases_36"/>
</dbReference>
<proteinExistence type="predicted"/>
<dbReference type="InterPro" id="IPR013785">
    <property type="entry name" value="Aldolase_TIM"/>
</dbReference>
<accession>A0A2M7TID9</accession>
<dbReference type="EMBL" id="PFNN01000018">
    <property type="protein sequence ID" value="PIZ46047.1"/>
    <property type="molecule type" value="Genomic_DNA"/>
</dbReference>
<dbReference type="AlphaFoldDB" id="A0A2M7TID9"/>
<dbReference type="Gene3D" id="3.20.20.70">
    <property type="entry name" value="Aldolase class I"/>
    <property type="match status" value="2"/>
</dbReference>
<dbReference type="SUPFAM" id="SSF51445">
    <property type="entry name" value="(Trans)glycosidases"/>
    <property type="match status" value="1"/>
</dbReference>
<evidence type="ECO:0000313" key="3">
    <source>
        <dbReference type="Proteomes" id="UP000231727"/>
    </source>
</evidence>
<evidence type="ECO:0008006" key="4">
    <source>
        <dbReference type="Google" id="ProtNLM"/>
    </source>
</evidence>
<dbReference type="InterPro" id="IPR017853">
    <property type="entry name" value="GH"/>
</dbReference>
<sequence length="302" mass="34974">MDITEIRAKILETGWQSWSPRKKSWLGIPSWNNPPMNDNYLPDELGVRTSKKPVSGWCSWYTFGPNITEEKILTQTKWFSQHKEIPIKYILIDGGWQKWKDIKTALTKVAREITKLGFKPGIWLAPFNKGNKFEVDDFVKFGFELIKLDFLYRAYLIPKITSQEAGDLIRNMLLEIKNKYPSLYTIACGCPLLPAVNAVDSMRIGPDTIEPITGNIPVWNSLINSYKLNLVINNIKRRFWTRKFWNLDPDVFVCRKSLGLNDGKLLSLQKHIKLASGNIFFGDDMTRLGEDRIRKFVLPLFK</sequence>
<organism evidence="2 3">
    <name type="scientific">Candidatus Woesebacteria bacterium CG_4_10_14_0_2_um_filter_44_9</name>
    <dbReference type="NCBI Taxonomy" id="1975055"/>
    <lineage>
        <taxon>Bacteria</taxon>
        <taxon>Candidatus Woeseibacteriota</taxon>
    </lineage>
</organism>
<protein>
    <recommendedName>
        <fullName evidence="4">Alpha-galactosidase</fullName>
    </recommendedName>
</protein>
<name>A0A2M7TID9_9BACT</name>
<keyword evidence="1" id="KW-0119">Carbohydrate metabolism</keyword>
<evidence type="ECO:0000313" key="2">
    <source>
        <dbReference type="EMBL" id="PIZ46047.1"/>
    </source>
</evidence>